<feature type="domain" description="Peptidase M16 N-terminal" evidence="3">
    <location>
        <begin position="12"/>
        <end position="158"/>
    </location>
</feature>
<dbReference type="SUPFAM" id="SSF63411">
    <property type="entry name" value="LuxS/MPP-like metallohydrolase"/>
    <property type="match status" value="2"/>
</dbReference>
<accession>A0ABV8JFY9</accession>
<dbReference type="RefSeq" id="WP_380705718.1">
    <property type="nucleotide sequence ID" value="NZ_JBHSAP010000018.1"/>
</dbReference>
<evidence type="ECO:0000313" key="5">
    <source>
        <dbReference type="EMBL" id="MFC4077882.1"/>
    </source>
</evidence>
<evidence type="ECO:0000259" key="4">
    <source>
        <dbReference type="Pfam" id="PF05193"/>
    </source>
</evidence>
<evidence type="ECO:0000259" key="3">
    <source>
        <dbReference type="Pfam" id="PF00675"/>
    </source>
</evidence>
<evidence type="ECO:0000313" key="6">
    <source>
        <dbReference type="Proteomes" id="UP001595843"/>
    </source>
</evidence>
<reference evidence="6" key="1">
    <citation type="journal article" date="2019" name="Int. J. Syst. Evol. Microbiol.">
        <title>The Global Catalogue of Microorganisms (GCM) 10K type strain sequencing project: providing services to taxonomists for standard genome sequencing and annotation.</title>
        <authorList>
            <consortium name="The Broad Institute Genomics Platform"/>
            <consortium name="The Broad Institute Genome Sequencing Center for Infectious Disease"/>
            <person name="Wu L."/>
            <person name="Ma J."/>
        </authorList>
    </citation>
    <scope>NUCLEOTIDE SEQUENCE [LARGE SCALE GENOMIC DNA]</scope>
    <source>
        <strain evidence="6">IBRC-M 10813</strain>
    </source>
</reference>
<sequence length="419" mass="47235">MIQKHTLPNGVRVVAESIPHVRSVAFGLWIGTGSRHESLDNNGISHFLEHMMFKGTKTRTARQLAETFDEIGGHVNAFTSKEMTCYYAKVLDEHLPIAMDVLADMFFESTFQAEEIGKEQKVIEEEIRMVEDTPDDIIHDWLSSAAFSQHPLGYPVLGSVDNIRHFDRDTVRTYRDRHYRADQLVIALAGNLPRDWLQQVEARFVGFTGKTEKEESEEAPIYTAEVISRAKATEQTHFCLGLPGVPIKDSRIYSFILLNNILGGNMSSRLFQEVREERGLAYSVFSYHSAYSDSGLFTIYAGTGHDQADEVLGLVTGILEDIRQRGVTEAELKKGKEQLKGSLMMSLESTNNRMSRLGKNELLLGHHMSMDEVVEAVEELTREEILKTARDVFSRPMALSIISPDGKIPPVFRRDALVV</sequence>
<proteinExistence type="inferred from homology"/>
<evidence type="ECO:0000256" key="2">
    <source>
        <dbReference type="RuleBase" id="RU004447"/>
    </source>
</evidence>
<dbReference type="EMBL" id="JBHSAP010000018">
    <property type="protein sequence ID" value="MFC4077882.1"/>
    <property type="molecule type" value="Genomic_DNA"/>
</dbReference>
<dbReference type="PANTHER" id="PTHR11851:SF49">
    <property type="entry name" value="MITOCHONDRIAL-PROCESSING PEPTIDASE SUBUNIT ALPHA"/>
    <property type="match status" value="1"/>
</dbReference>
<dbReference type="InterPro" id="IPR050361">
    <property type="entry name" value="MPP/UQCRC_Complex"/>
</dbReference>
<dbReference type="Proteomes" id="UP001595843">
    <property type="component" value="Unassembled WGS sequence"/>
</dbReference>
<comment type="caution">
    <text evidence="5">The sequence shown here is derived from an EMBL/GenBank/DDBJ whole genome shotgun (WGS) entry which is preliminary data.</text>
</comment>
<name>A0ABV8JFY9_9BACL</name>
<organism evidence="5 6">
    <name type="scientific">Salinithrix halophila</name>
    <dbReference type="NCBI Taxonomy" id="1485204"/>
    <lineage>
        <taxon>Bacteria</taxon>
        <taxon>Bacillati</taxon>
        <taxon>Bacillota</taxon>
        <taxon>Bacilli</taxon>
        <taxon>Bacillales</taxon>
        <taxon>Thermoactinomycetaceae</taxon>
        <taxon>Salinithrix</taxon>
    </lineage>
</organism>
<dbReference type="InterPro" id="IPR011249">
    <property type="entry name" value="Metalloenz_LuxS/M16"/>
</dbReference>
<dbReference type="InterPro" id="IPR001431">
    <property type="entry name" value="Pept_M16_Zn_BS"/>
</dbReference>
<dbReference type="Gene3D" id="3.30.830.10">
    <property type="entry name" value="Metalloenzyme, LuxS/M16 peptidase-like"/>
    <property type="match status" value="2"/>
</dbReference>
<dbReference type="Pfam" id="PF00675">
    <property type="entry name" value="Peptidase_M16"/>
    <property type="match status" value="1"/>
</dbReference>
<comment type="similarity">
    <text evidence="1 2">Belongs to the peptidase M16 family.</text>
</comment>
<dbReference type="InterPro" id="IPR007863">
    <property type="entry name" value="Peptidase_M16_C"/>
</dbReference>
<dbReference type="PROSITE" id="PS00143">
    <property type="entry name" value="INSULINASE"/>
    <property type="match status" value="1"/>
</dbReference>
<evidence type="ECO:0000256" key="1">
    <source>
        <dbReference type="ARBA" id="ARBA00007261"/>
    </source>
</evidence>
<dbReference type="Pfam" id="PF05193">
    <property type="entry name" value="Peptidase_M16_C"/>
    <property type="match status" value="1"/>
</dbReference>
<gene>
    <name evidence="5" type="ORF">ACFOUO_13860</name>
</gene>
<keyword evidence="6" id="KW-1185">Reference proteome</keyword>
<protein>
    <submittedName>
        <fullName evidence="5">M16 family metallopeptidase</fullName>
    </submittedName>
</protein>
<dbReference type="InterPro" id="IPR011765">
    <property type="entry name" value="Pept_M16_N"/>
</dbReference>
<dbReference type="PANTHER" id="PTHR11851">
    <property type="entry name" value="METALLOPROTEASE"/>
    <property type="match status" value="1"/>
</dbReference>
<feature type="domain" description="Peptidase M16 C-terminal" evidence="4">
    <location>
        <begin position="166"/>
        <end position="339"/>
    </location>
</feature>